<dbReference type="RefSeq" id="WP_245686642.1">
    <property type="nucleotide sequence ID" value="NZ_FMVT01000007.1"/>
</dbReference>
<evidence type="ECO:0000313" key="2">
    <source>
        <dbReference type="Proteomes" id="UP000199502"/>
    </source>
</evidence>
<dbReference type="Proteomes" id="UP000199502">
    <property type="component" value="Unassembled WGS sequence"/>
</dbReference>
<accession>A0A1G5HYQ2</accession>
<gene>
    <name evidence="1" type="ORF">SAMN05660710_02389</name>
</gene>
<protein>
    <submittedName>
        <fullName evidence="1">Uncharacterized protein</fullName>
    </submittedName>
</protein>
<organism evidence="1 2">
    <name type="scientific">Paracoccus tibetensis</name>
    <dbReference type="NCBI Taxonomy" id="336292"/>
    <lineage>
        <taxon>Bacteria</taxon>
        <taxon>Pseudomonadati</taxon>
        <taxon>Pseudomonadota</taxon>
        <taxon>Alphaproteobacteria</taxon>
        <taxon>Rhodobacterales</taxon>
        <taxon>Paracoccaceae</taxon>
        <taxon>Paracoccus</taxon>
    </lineage>
</organism>
<proteinExistence type="predicted"/>
<reference evidence="1 2" key="1">
    <citation type="submission" date="2016-10" db="EMBL/GenBank/DDBJ databases">
        <authorList>
            <person name="de Groot N.N."/>
        </authorList>
    </citation>
    <scope>NUCLEOTIDE SEQUENCE [LARGE SCALE GENOMIC DNA]</scope>
    <source>
        <strain evidence="1 2">CGMCC 1.8925</strain>
    </source>
</reference>
<dbReference type="STRING" id="336292.SAMN05660710_02389"/>
<dbReference type="EMBL" id="FMVT01000007">
    <property type="protein sequence ID" value="SCY68847.1"/>
    <property type="molecule type" value="Genomic_DNA"/>
</dbReference>
<sequence>MTDQLLGLEGRLLAHRRLLARLMALLPQDQRRGLLDWMDGREVMFDGQEDPGAVPAEGLALSLGMSDEFRIIAEMAAALPQDPAAANGDDARAP</sequence>
<dbReference type="AlphaFoldDB" id="A0A1G5HYQ2"/>
<evidence type="ECO:0000313" key="1">
    <source>
        <dbReference type="EMBL" id="SCY68847.1"/>
    </source>
</evidence>
<keyword evidence="2" id="KW-1185">Reference proteome</keyword>
<name>A0A1G5HYQ2_9RHOB</name>